<proteinExistence type="predicted"/>
<evidence type="ECO:0000313" key="1">
    <source>
        <dbReference type="EMBL" id="KYN34532.1"/>
    </source>
</evidence>
<organism evidence="1 2">
    <name type="scientific">Trachymyrmex septentrionalis</name>
    <dbReference type="NCBI Taxonomy" id="34720"/>
    <lineage>
        <taxon>Eukaryota</taxon>
        <taxon>Metazoa</taxon>
        <taxon>Ecdysozoa</taxon>
        <taxon>Arthropoda</taxon>
        <taxon>Hexapoda</taxon>
        <taxon>Insecta</taxon>
        <taxon>Pterygota</taxon>
        <taxon>Neoptera</taxon>
        <taxon>Endopterygota</taxon>
        <taxon>Hymenoptera</taxon>
        <taxon>Apocrita</taxon>
        <taxon>Aculeata</taxon>
        <taxon>Formicoidea</taxon>
        <taxon>Formicidae</taxon>
        <taxon>Myrmicinae</taxon>
        <taxon>Trachymyrmex</taxon>
    </lineage>
</organism>
<protein>
    <submittedName>
        <fullName evidence="1">Uncharacterized protein</fullName>
    </submittedName>
</protein>
<evidence type="ECO:0000313" key="2">
    <source>
        <dbReference type="Proteomes" id="UP000078541"/>
    </source>
</evidence>
<keyword evidence="2" id="KW-1185">Reference proteome</keyword>
<dbReference type="AlphaFoldDB" id="A0A195F2X7"/>
<dbReference type="Proteomes" id="UP000078541">
    <property type="component" value="Unassembled WGS sequence"/>
</dbReference>
<gene>
    <name evidence="1" type="ORF">ALC56_11019</name>
</gene>
<accession>A0A195F2X7</accession>
<name>A0A195F2X7_9HYME</name>
<reference evidence="1 2" key="1">
    <citation type="submission" date="2016-03" db="EMBL/GenBank/DDBJ databases">
        <title>Trachymyrmex septentrionalis WGS genome.</title>
        <authorList>
            <person name="Nygaard S."/>
            <person name="Hu H."/>
            <person name="Boomsma J."/>
            <person name="Zhang G."/>
        </authorList>
    </citation>
    <scope>NUCLEOTIDE SEQUENCE [LARGE SCALE GENOMIC DNA]</scope>
    <source>
        <strain evidence="1">Tsep2-gDNA-1</strain>
        <tissue evidence="1">Whole body</tissue>
    </source>
</reference>
<dbReference type="EMBL" id="KQ981856">
    <property type="protein sequence ID" value="KYN34532.1"/>
    <property type="molecule type" value="Genomic_DNA"/>
</dbReference>
<sequence length="175" mass="18816">MRDAALRIAVDADTAAAARRDSTVPAPLTRDYLRRCPFRPRLVLAGGRAPYRGSASLTVTGRSSGHVVTAGGVSWLSQRLTAVNTVVRGMLAQLSSAGHRGLAYLVGRVFTSATAGRGHDSRARHCPHTRFTRRRTSIVPSQALRRPVNRIYSGNAKKTDTKASILLSAERAEVA</sequence>